<keyword evidence="2" id="KW-0812">Transmembrane</keyword>
<name>A0A0A0BMM9_9CELL</name>
<evidence type="ECO:0000313" key="4">
    <source>
        <dbReference type="Proteomes" id="UP000029839"/>
    </source>
</evidence>
<sequence length="558" mass="59044">MRERVRAAVRTRDPRAVFWAAFLAMAALGGVWAVSNPMAASPDEPSHIVRAVGIVRERSLGEEVRVGMRQVEVPRVYAATLEMPGCYAFRADQPASCSFVDLTTPAVDQPATTTADEGNPLYYAIVGLPSLLPPSLEAAYLMRIVSVLLSSALVAAGLRSLAEARLGGWAVLGAGVATTPMVVFMASTVNPNSVEATAAIGLWLTLLAALHRPRPELALRQWWRAGVLVVLLVNAKALSPLFLALVVLTVLVTVPWRRTAAVLADRRPWPGIVLGAVGSAAAVAWTAVNGAVSGGDVVNHPDLEWRGALEGALSLTTFYYEGMVGRFGWLDTRPPSWTYYWFTAVLGTVLAAAWAVARRRQRVVVAVLAVAVWLVPVALQVPNARYLGLPWQGRYLLAVAVGVPILAGLAVQARVTAIPRRVTRRVLVLGVTTLGVVHLAQLLANLRRYVAGTEAPWFEPVANPWYPPVPLPLVLVGAVVAVVAWSAVLGWFALGRTAPEATDEGLADVDGVVRAHDDGTTRPLDRASRPLDGSPATGKGAGAAPSGSVAGPSAAPRC</sequence>
<gene>
    <name evidence="3" type="ORF">N868_03940</name>
</gene>
<keyword evidence="2" id="KW-1133">Transmembrane helix</keyword>
<proteinExistence type="predicted"/>
<dbReference type="OrthoDB" id="3218260at2"/>
<dbReference type="InterPro" id="IPR018674">
    <property type="entry name" value="DUF2142_membrane"/>
</dbReference>
<feature type="transmembrane region" description="Helical" evidence="2">
    <location>
        <begin position="473"/>
        <end position="494"/>
    </location>
</feature>
<accession>A0A0A0BMM9</accession>
<protein>
    <recommendedName>
        <fullName evidence="5">Glycosyltransferase RgtA/B/C/D-like domain-containing protein</fullName>
    </recommendedName>
</protein>
<dbReference type="Proteomes" id="UP000029839">
    <property type="component" value="Unassembled WGS sequence"/>
</dbReference>
<evidence type="ECO:0000256" key="1">
    <source>
        <dbReference type="SAM" id="MobiDB-lite"/>
    </source>
</evidence>
<keyword evidence="4" id="KW-1185">Reference proteome</keyword>
<feature type="transmembrane region" description="Helical" evidence="2">
    <location>
        <begin position="425"/>
        <end position="444"/>
    </location>
</feature>
<reference evidence="3 4" key="2">
    <citation type="journal article" date="2015" name="Stand. Genomic Sci.">
        <title>Draft genome sequence of Cellulomonas carbonis T26(T) and comparative analysis of six Cellulomonas genomes.</title>
        <authorList>
            <person name="Zhuang W."/>
            <person name="Zhang S."/>
            <person name="Xia X."/>
            <person name="Wang G."/>
        </authorList>
    </citation>
    <scope>NUCLEOTIDE SEQUENCE [LARGE SCALE GENOMIC DNA]</scope>
    <source>
        <strain evidence="3 4">T26</strain>
    </source>
</reference>
<organism evidence="3 4">
    <name type="scientific">Cellulomonas carbonis T26</name>
    <dbReference type="NCBI Taxonomy" id="947969"/>
    <lineage>
        <taxon>Bacteria</taxon>
        <taxon>Bacillati</taxon>
        <taxon>Actinomycetota</taxon>
        <taxon>Actinomycetes</taxon>
        <taxon>Micrococcales</taxon>
        <taxon>Cellulomonadaceae</taxon>
        <taxon>Cellulomonas</taxon>
    </lineage>
</organism>
<feature type="transmembrane region" description="Helical" evidence="2">
    <location>
        <begin position="337"/>
        <end position="356"/>
    </location>
</feature>
<feature type="transmembrane region" description="Helical" evidence="2">
    <location>
        <begin position="269"/>
        <end position="288"/>
    </location>
</feature>
<feature type="transmembrane region" description="Helical" evidence="2">
    <location>
        <begin position="241"/>
        <end position="257"/>
    </location>
</feature>
<evidence type="ECO:0008006" key="5">
    <source>
        <dbReference type="Google" id="ProtNLM"/>
    </source>
</evidence>
<evidence type="ECO:0000313" key="3">
    <source>
        <dbReference type="EMBL" id="KGM09170.1"/>
    </source>
</evidence>
<feature type="transmembrane region" description="Helical" evidence="2">
    <location>
        <begin position="393"/>
        <end position="413"/>
    </location>
</feature>
<reference evidence="3 4" key="1">
    <citation type="submission" date="2013-08" db="EMBL/GenBank/DDBJ databases">
        <title>Genome sequencing of Cellulomonas carbonis T26.</title>
        <authorList>
            <person name="Chen F."/>
            <person name="Li Y."/>
            <person name="Wang G."/>
        </authorList>
    </citation>
    <scope>NUCLEOTIDE SEQUENCE [LARGE SCALE GENOMIC DNA]</scope>
    <source>
        <strain evidence="3 4">T26</strain>
    </source>
</reference>
<comment type="caution">
    <text evidence="3">The sequence shown here is derived from an EMBL/GenBank/DDBJ whole genome shotgun (WGS) entry which is preliminary data.</text>
</comment>
<keyword evidence="2" id="KW-0472">Membrane</keyword>
<dbReference type="Pfam" id="PF09913">
    <property type="entry name" value="DUF2142"/>
    <property type="match status" value="1"/>
</dbReference>
<feature type="region of interest" description="Disordered" evidence="1">
    <location>
        <begin position="517"/>
        <end position="558"/>
    </location>
</feature>
<dbReference type="AlphaFoldDB" id="A0A0A0BMM9"/>
<feature type="transmembrane region" description="Helical" evidence="2">
    <location>
        <begin position="363"/>
        <end position="381"/>
    </location>
</feature>
<feature type="compositionally biased region" description="Basic and acidic residues" evidence="1">
    <location>
        <begin position="517"/>
        <end position="529"/>
    </location>
</feature>
<dbReference type="RefSeq" id="WP_043609218.1">
    <property type="nucleotide sequence ID" value="NZ_AXCY01000117.1"/>
</dbReference>
<dbReference type="EMBL" id="AXCY01000117">
    <property type="protein sequence ID" value="KGM09170.1"/>
    <property type="molecule type" value="Genomic_DNA"/>
</dbReference>
<feature type="compositionally biased region" description="Low complexity" evidence="1">
    <location>
        <begin position="533"/>
        <end position="558"/>
    </location>
</feature>
<evidence type="ECO:0000256" key="2">
    <source>
        <dbReference type="SAM" id="Phobius"/>
    </source>
</evidence>
<feature type="transmembrane region" description="Helical" evidence="2">
    <location>
        <begin position="138"/>
        <end position="159"/>
    </location>
</feature>
<feature type="transmembrane region" description="Helical" evidence="2">
    <location>
        <begin position="166"/>
        <end position="187"/>
    </location>
</feature>